<dbReference type="GO" id="GO:0030261">
    <property type="term" value="P:chromosome condensation"/>
    <property type="evidence" value="ECO:0007669"/>
    <property type="project" value="UniProtKB-KW"/>
</dbReference>
<evidence type="ECO:0000256" key="1">
    <source>
        <dbReference type="ARBA" id="ARBA00010529"/>
    </source>
</evidence>
<dbReference type="AlphaFoldDB" id="A0A2U3CPM9"/>
<dbReference type="PANTHER" id="PTHR33175">
    <property type="entry name" value="DNA-BINDING PROTEIN HU"/>
    <property type="match status" value="1"/>
</dbReference>
<keyword evidence="3" id="KW-0238">DNA-binding</keyword>
<gene>
    <name evidence="5" type="ORF">BM613_14380</name>
</gene>
<evidence type="ECO:0000256" key="2">
    <source>
        <dbReference type="ARBA" id="ARBA00023067"/>
    </source>
</evidence>
<sequence length="85" mass="9069">MNKDALLSVVKEKTGVPKTELETLWAAFQATIAEELKAGGEFTIAGVGKLKAITRAARTGRNPQTGEAIEIPAKRSVKLVVSSKF</sequence>
<dbReference type="GO" id="GO:0003677">
    <property type="term" value="F:DNA binding"/>
    <property type="evidence" value="ECO:0007669"/>
    <property type="project" value="UniProtKB-KW"/>
</dbReference>
<evidence type="ECO:0000256" key="3">
    <source>
        <dbReference type="ARBA" id="ARBA00023125"/>
    </source>
</evidence>
<evidence type="ECO:0000313" key="5">
    <source>
        <dbReference type="EMBL" id="PWI50944.1"/>
    </source>
</evidence>
<dbReference type="EMBL" id="MPDK01000090">
    <property type="protein sequence ID" value="PWI50944.1"/>
    <property type="molecule type" value="Genomic_DNA"/>
</dbReference>
<dbReference type="Pfam" id="PF00216">
    <property type="entry name" value="Bac_DNA_binding"/>
    <property type="match status" value="1"/>
</dbReference>
<dbReference type="Gene3D" id="4.10.520.10">
    <property type="entry name" value="IHF-like DNA-binding proteins"/>
    <property type="match status" value="1"/>
</dbReference>
<dbReference type="GO" id="GO:0030527">
    <property type="term" value="F:structural constituent of chromatin"/>
    <property type="evidence" value="ECO:0007669"/>
    <property type="project" value="InterPro"/>
</dbReference>
<dbReference type="SMART" id="SM00411">
    <property type="entry name" value="BHL"/>
    <property type="match status" value="1"/>
</dbReference>
<comment type="similarity">
    <text evidence="1 4">Belongs to the bacterial histone-like protein family.</text>
</comment>
<accession>A0A2U3CPM9</accession>
<evidence type="ECO:0008006" key="7">
    <source>
        <dbReference type="Google" id="ProtNLM"/>
    </source>
</evidence>
<keyword evidence="2" id="KW-0226">DNA condensation</keyword>
<keyword evidence="6" id="KW-1185">Reference proteome</keyword>
<dbReference type="SUPFAM" id="SSF47729">
    <property type="entry name" value="IHF-like DNA-binding proteins"/>
    <property type="match status" value="1"/>
</dbReference>
<dbReference type="OrthoDB" id="399230at2"/>
<name>A0A2U3CPM9_SULT2</name>
<dbReference type="InterPro" id="IPR010992">
    <property type="entry name" value="IHF-like_DNA-bd_dom_sf"/>
</dbReference>
<dbReference type="InterPro" id="IPR000119">
    <property type="entry name" value="Hist_DNA-bd"/>
</dbReference>
<dbReference type="RefSeq" id="WP_109431864.1">
    <property type="nucleotide sequence ID" value="NZ_MPDK01000090.1"/>
</dbReference>
<reference evidence="5 6" key="1">
    <citation type="submission" date="2016-11" db="EMBL/GenBank/DDBJ databases">
        <title>Comparative genomics of Acidibacillus ferroxidans species.</title>
        <authorList>
            <person name="Oliveira G."/>
            <person name="Nunes G."/>
            <person name="Oliveira R."/>
            <person name="Araujo F."/>
            <person name="Salim A."/>
            <person name="Scholte L."/>
            <person name="Morais D."/>
            <person name="Nancucheo I."/>
            <person name="Johnson D.B."/>
            <person name="Grail B."/>
            <person name="Bittencourt J."/>
            <person name="Valadares R."/>
        </authorList>
    </citation>
    <scope>NUCLEOTIDE SEQUENCE [LARGE SCALE GENOMIC DNA]</scope>
    <source>
        <strain evidence="5 6">Y002</strain>
    </source>
</reference>
<organism evidence="5 6">
    <name type="scientific">Sulfoacidibacillus thermotolerans</name>
    <name type="common">Acidibacillus sulfuroxidans</name>
    <dbReference type="NCBI Taxonomy" id="1765684"/>
    <lineage>
        <taxon>Bacteria</taxon>
        <taxon>Bacillati</taxon>
        <taxon>Bacillota</taxon>
        <taxon>Bacilli</taxon>
        <taxon>Bacillales</taxon>
        <taxon>Alicyclobacillaceae</taxon>
        <taxon>Sulfoacidibacillus</taxon>
    </lineage>
</organism>
<protein>
    <recommendedName>
        <fullName evidence="7">DNA-binding protein</fullName>
    </recommendedName>
</protein>
<evidence type="ECO:0000313" key="6">
    <source>
        <dbReference type="Proteomes" id="UP000245380"/>
    </source>
</evidence>
<dbReference type="PANTHER" id="PTHR33175:SF3">
    <property type="entry name" value="DNA-BINDING PROTEIN HU-BETA"/>
    <property type="match status" value="1"/>
</dbReference>
<comment type="caution">
    <text evidence="5">The sequence shown here is derived from an EMBL/GenBank/DDBJ whole genome shotgun (WGS) entry which is preliminary data.</text>
</comment>
<evidence type="ECO:0000256" key="4">
    <source>
        <dbReference type="RuleBase" id="RU003939"/>
    </source>
</evidence>
<dbReference type="GO" id="GO:0005829">
    <property type="term" value="C:cytosol"/>
    <property type="evidence" value="ECO:0007669"/>
    <property type="project" value="TreeGrafter"/>
</dbReference>
<proteinExistence type="inferred from homology"/>
<dbReference type="Proteomes" id="UP000245380">
    <property type="component" value="Unassembled WGS sequence"/>
</dbReference>
<dbReference type="CDD" id="cd13831">
    <property type="entry name" value="HU"/>
    <property type="match status" value="1"/>
</dbReference>